<organism evidence="8 9">
    <name type="scientific">Sulfobacillus thermosulfidooxidans (strain DSM 9293 / VKM B-1269 / AT-1)</name>
    <dbReference type="NCBI Taxonomy" id="929705"/>
    <lineage>
        <taxon>Bacteria</taxon>
        <taxon>Bacillati</taxon>
        <taxon>Bacillota</taxon>
        <taxon>Clostridia</taxon>
        <taxon>Eubacteriales</taxon>
        <taxon>Clostridiales Family XVII. Incertae Sedis</taxon>
        <taxon>Sulfobacillus</taxon>
    </lineage>
</organism>
<dbReference type="Pfam" id="PF07992">
    <property type="entry name" value="Pyr_redox_2"/>
    <property type="match status" value="1"/>
</dbReference>
<dbReference type="InterPro" id="IPR036188">
    <property type="entry name" value="FAD/NAD-bd_sf"/>
</dbReference>
<feature type="binding site" evidence="4">
    <location>
        <begin position="139"/>
        <end position="141"/>
    </location>
    <ligand>
        <name>FAD</name>
        <dbReference type="ChEBI" id="CHEBI:57692"/>
    </ligand>
</feature>
<dbReference type="Pfam" id="PF02852">
    <property type="entry name" value="Pyr_redox_dim"/>
    <property type="match status" value="1"/>
</dbReference>
<reference evidence="9" key="1">
    <citation type="submission" date="2017-04" db="EMBL/GenBank/DDBJ databases">
        <authorList>
            <person name="Varghese N."/>
            <person name="Submissions S."/>
        </authorList>
    </citation>
    <scope>NUCLEOTIDE SEQUENCE [LARGE SCALE GENOMIC DNA]</scope>
    <source>
        <strain evidence="9">DSM 9293</strain>
    </source>
</reference>
<dbReference type="Gene3D" id="3.30.390.30">
    <property type="match status" value="1"/>
</dbReference>
<dbReference type="STRING" id="28034.BFX07_09240"/>
<comment type="cofactor">
    <cofactor evidence="4">
        <name>FAD</name>
        <dbReference type="ChEBI" id="CHEBI:57692"/>
    </cofactor>
    <text evidence="4">Binds 1 FAD per subunit.</text>
</comment>
<evidence type="ECO:0000256" key="4">
    <source>
        <dbReference type="PIRSR" id="PIRSR000350-3"/>
    </source>
</evidence>
<evidence type="ECO:0000256" key="3">
    <source>
        <dbReference type="ARBA" id="ARBA00022827"/>
    </source>
</evidence>
<dbReference type="PANTHER" id="PTHR43014">
    <property type="entry name" value="MERCURIC REDUCTASE"/>
    <property type="match status" value="1"/>
</dbReference>
<proteinExistence type="inferred from homology"/>
<dbReference type="InterPro" id="IPR001100">
    <property type="entry name" value="Pyr_nuc-diS_OxRdtase"/>
</dbReference>
<dbReference type="PRINTS" id="PR00368">
    <property type="entry name" value="FADPNR"/>
</dbReference>
<evidence type="ECO:0000256" key="5">
    <source>
        <dbReference type="PIRSR" id="PIRSR000350-4"/>
    </source>
</evidence>
<feature type="domain" description="Pyridine nucleotide-disulphide oxidoreductase dimerisation" evidence="6">
    <location>
        <begin position="343"/>
        <end position="446"/>
    </location>
</feature>
<sequence>MMAQRFDLFVIGTGSAGTTVADQCRQAGWRVGIADDLPFGGTCAQRGCDPKKVLVGAAELAKTSQRFYRTHILDAAGQINWAQLIDFKRTFTDPVPQHMESWLHSIGITTFQGPARFKGDQSLMIGETEVEAEHILIATGSTPAPLNMPISGKVYTSDEFLNWDTLPKRVIFIGGGYISLEFAHIAHSAGAQVTILQRGPQILPGFDPQMVERLRQYSMAKGIDIHLNTEVTSIEGIIGDQVVHTVDTFHNAQSFAADRVVHGAGRIPNLSHLHLEHAHVPTTLRGVTVNTNLQSLGNAHVYAAGDAADTPGLPLTPVAVMEGNFLAAHLLGNHPKPLDYSAIPTIVYTNPALARVGMLEEEAQAQGYSLQVLTAETTSWYSSRRVLSPLSAFKVLVDRDTDKIVGAHVLGPHAEEVINIFALAIRSGITRTELRRMPFAYPTGASDIAYML</sequence>
<feature type="binding site" evidence="4">
    <location>
        <position position="265"/>
    </location>
    <ligand>
        <name>NAD(+)</name>
        <dbReference type="ChEBI" id="CHEBI:57540"/>
    </ligand>
</feature>
<dbReference type="PRINTS" id="PR00411">
    <property type="entry name" value="PNDRDTASEI"/>
</dbReference>
<name>A0A1W1W9W4_SULTA</name>
<keyword evidence="4" id="KW-0520">NAD</keyword>
<feature type="domain" description="FAD/NAD(P)-binding" evidence="7">
    <location>
        <begin position="6"/>
        <end position="323"/>
    </location>
</feature>
<dbReference type="GO" id="GO:0016491">
    <property type="term" value="F:oxidoreductase activity"/>
    <property type="evidence" value="ECO:0007669"/>
    <property type="project" value="InterPro"/>
</dbReference>
<dbReference type="PIRSF" id="PIRSF000350">
    <property type="entry name" value="Mercury_reductase_MerA"/>
    <property type="match status" value="1"/>
</dbReference>
<keyword evidence="3 4" id="KW-0274">FAD</keyword>
<keyword evidence="2" id="KW-0285">Flavoprotein</keyword>
<feature type="binding site" evidence="4">
    <location>
        <position position="52"/>
    </location>
    <ligand>
        <name>FAD</name>
        <dbReference type="ChEBI" id="CHEBI:57692"/>
    </ligand>
</feature>
<dbReference type="RefSeq" id="WP_207651507.1">
    <property type="nucleotide sequence ID" value="NZ_FWWY01000001.1"/>
</dbReference>
<dbReference type="Gene3D" id="3.50.50.60">
    <property type="entry name" value="FAD/NAD(P)-binding domain"/>
    <property type="match status" value="2"/>
</dbReference>
<evidence type="ECO:0000259" key="6">
    <source>
        <dbReference type="Pfam" id="PF02852"/>
    </source>
</evidence>
<accession>A0A1W1W9W4</accession>
<dbReference type="GO" id="GO:0000166">
    <property type="term" value="F:nucleotide binding"/>
    <property type="evidence" value="ECO:0007669"/>
    <property type="project" value="UniProtKB-KW"/>
</dbReference>
<dbReference type="AlphaFoldDB" id="A0A1W1W9W4"/>
<feature type="binding site" evidence="4">
    <location>
        <begin position="174"/>
        <end position="181"/>
    </location>
    <ligand>
        <name>NAD(+)</name>
        <dbReference type="ChEBI" id="CHEBI:57540"/>
    </ligand>
</feature>
<evidence type="ECO:0000256" key="2">
    <source>
        <dbReference type="ARBA" id="ARBA00022630"/>
    </source>
</evidence>
<evidence type="ECO:0000313" key="9">
    <source>
        <dbReference type="Proteomes" id="UP000192660"/>
    </source>
</evidence>
<evidence type="ECO:0000256" key="1">
    <source>
        <dbReference type="ARBA" id="ARBA00007532"/>
    </source>
</evidence>
<comment type="similarity">
    <text evidence="1">Belongs to the class-I pyridine nucleotide-disulfide oxidoreductase family.</text>
</comment>
<keyword evidence="4" id="KW-0547">Nucleotide-binding</keyword>
<dbReference type="EMBL" id="FWWY01000001">
    <property type="protein sequence ID" value="SMC03074.1"/>
    <property type="molecule type" value="Genomic_DNA"/>
</dbReference>
<gene>
    <name evidence="8" type="ORF">SAMN00768000_0895</name>
</gene>
<feature type="binding site" evidence="4">
    <location>
        <position position="306"/>
    </location>
    <ligand>
        <name>FAD</name>
        <dbReference type="ChEBI" id="CHEBI:57692"/>
    </ligand>
</feature>
<keyword evidence="9" id="KW-1185">Reference proteome</keyword>
<protein>
    <submittedName>
        <fullName evidence="8">Glutathione reductase (NADPH)</fullName>
    </submittedName>
</protein>
<evidence type="ECO:0000313" key="8">
    <source>
        <dbReference type="EMBL" id="SMC03074.1"/>
    </source>
</evidence>
<dbReference type="InterPro" id="IPR016156">
    <property type="entry name" value="FAD/NAD-linked_Rdtase_dimer_sf"/>
</dbReference>
<dbReference type="InterPro" id="IPR004099">
    <property type="entry name" value="Pyr_nucl-diS_OxRdtase_dimer"/>
</dbReference>
<evidence type="ECO:0000259" key="7">
    <source>
        <dbReference type="Pfam" id="PF07992"/>
    </source>
</evidence>
<dbReference type="PANTHER" id="PTHR43014:SF5">
    <property type="entry name" value="GLUTATHIONE REDUCTASE (NADPH)"/>
    <property type="match status" value="1"/>
</dbReference>
<feature type="disulfide bond" description="Redox-active" evidence="5">
    <location>
        <begin position="43"/>
        <end position="48"/>
    </location>
</feature>
<dbReference type="SUPFAM" id="SSF55424">
    <property type="entry name" value="FAD/NAD-linked reductases, dimerisation (C-terminal) domain"/>
    <property type="match status" value="1"/>
</dbReference>
<dbReference type="Proteomes" id="UP000192660">
    <property type="component" value="Unassembled WGS sequence"/>
</dbReference>
<dbReference type="SUPFAM" id="SSF51905">
    <property type="entry name" value="FAD/NAD(P)-binding domain"/>
    <property type="match status" value="1"/>
</dbReference>
<dbReference type="InterPro" id="IPR023753">
    <property type="entry name" value="FAD/NAD-binding_dom"/>
</dbReference>